<dbReference type="EMBL" id="BARU01044666">
    <property type="protein sequence ID" value="GAH80038.1"/>
    <property type="molecule type" value="Genomic_DNA"/>
</dbReference>
<sequence length="77" mass="8228">SIGSLSVGSGSGSLGCVECKRRCGQAIADQLAPFREQRRYYDDHPDVLADILHHGEARAKSEAQATISEVRQAMGLG</sequence>
<reference evidence="1" key="1">
    <citation type="journal article" date="2014" name="Front. Microbiol.">
        <title>High frequency of phylogenetically diverse reductive dehalogenase-homologous genes in deep subseafloor sedimentary metagenomes.</title>
        <authorList>
            <person name="Kawai M."/>
            <person name="Futagami T."/>
            <person name="Toyoda A."/>
            <person name="Takaki Y."/>
            <person name="Nishi S."/>
            <person name="Hori S."/>
            <person name="Arai W."/>
            <person name="Tsubouchi T."/>
            <person name="Morono Y."/>
            <person name="Uchiyama I."/>
            <person name="Ito T."/>
            <person name="Fujiyama A."/>
            <person name="Inagaki F."/>
            <person name="Takami H."/>
        </authorList>
    </citation>
    <scope>NUCLEOTIDE SEQUENCE</scope>
    <source>
        <strain evidence="1">Expedition CK06-06</strain>
    </source>
</reference>
<evidence type="ECO:0000313" key="1">
    <source>
        <dbReference type="EMBL" id="GAH80038.1"/>
    </source>
</evidence>
<proteinExistence type="predicted"/>
<dbReference type="Gene3D" id="3.40.50.620">
    <property type="entry name" value="HUPs"/>
    <property type="match status" value="1"/>
</dbReference>
<organism evidence="1">
    <name type="scientific">marine sediment metagenome</name>
    <dbReference type="NCBI Taxonomy" id="412755"/>
    <lineage>
        <taxon>unclassified sequences</taxon>
        <taxon>metagenomes</taxon>
        <taxon>ecological metagenomes</taxon>
    </lineage>
</organism>
<accession>X1KDA4</accession>
<evidence type="ECO:0008006" key="2">
    <source>
        <dbReference type="Google" id="ProtNLM"/>
    </source>
</evidence>
<dbReference type="AlphaFoldDB" id="X1KDA4"/>
<comment type="caution">
    <text evidence="1">The sequence shown here is derived from an EMBL/GenBank/DDBJ whole genome shotgun (WGS) entry which is preliminary data.</text>
</comment>
<dbReference type="Gene3D" id="1.10.240.10">
    <property type="entry name" value="Tyrosyl-Transfer RNA Synthetase"/>
    <property type="match status" value="1"/>
</dbReference>
<gene>
    <name evidence="1" type="ORF">S03H2_68041</name>
</gene>
<name>X1KDA4_9ZZZZ</name>
<feature type="non-terminal residue" evidence="1">
    <location>
        <position position="1"/>
    </location>
</feature>
<dbReference type="SUPFAM" id="SSF52374">
    <property type="entry name" value="Nucleotidylyl transferase"/>
    <property type="match status" value="1"/>
</dbReference>
<protein>
    <recommendedName>
        <fullName evidence="2">Tryptophan--tRNA ligase</fullName>
    </recommendedName>
</protein>
<dbReference type="InterPro" id="IPR014729">
    <property type="entry name" value="Rossmann-like_a/b/a_fold"/>
</dbReference>